<name>A0A5A9ZKM1_9RHOB</name>
<dbReference type="EMBL" id="VINQ01000003">
    <property type="protein sequence ID" value="KAA0917515.1"/>
    <property type="molecule type" value="Genomic_DNA"/>
</dbReference>
<protein>
    <submittedName>
        <fullName evidence="3">Pyrroline-5-carboxylate reductase</fullName>
    </submittedName>
</protein>
<organism evidence="3 4">
    <name type="scientific">Aquicoccus porphyridii</name>
    <dbReference type="NCBI Taxonomy" id="1852029"/>
    <lineage>
        <taxon>Bacteria</taxon>
        <taxon>Pseudomonadati</taxon>
        <taxon>Pseudomonadota</taxon>
        <taxon>Alphaproteobacteria</taxon>
        <taxon>Rhodobacterales</taxon>
        <taxon>Paracoccaceae</taxon>
        <taxon>Aquicoccus</taxon>
    </lineage>
</organism>
<reference evidence="3 4" key="1">
    <citation type="submission" date="2019-07" db="EMBL/GenBank/DDBJ databases">
        <title>Aquicoccus porphyridii gen. nov., sp. nov., isolated from a small marine red alga, Porphyridium marinum.</title>
        <authorList>
            <person name="Liu L."/>
        </authorList>
    </citation>
    <scope>NUCLEOTIDE SEQUENCE [LARGE SCALE GENOMIC DNA]</scope>
    <source>
        <strain evidence="3 4">L1 8-17</strain>
    </source>
</reference>
<dbReference type="RefSeq" id="WP_111363173.1">
    <property type="nucleotide sequence ID" value="NZ_VINQ01000003.1"/>
</dbReference>
<dbReference type="Gene3D" id="3.40.50.720">
    <property type="entry name" value="NAD(P)-binding Rossmann-like Domain"/>
    <property type="match status" value="1"/>
</dbReference>
<keyword evidence="4" id="KW-1185">Reference proteome</keyword>
<gene>
    <name evidence="3" type="ORF">FLO80_05560</name>
</gene>
<sequence>MRIGIIGLGTIATAVVKGIAEDGHDIAVSRRSEKNAGHLAGRFGNVTVADNQEIVDRSEIVFLGLTEDVAPNVLAALRFREGQQVISLMAGLDLARVADMTAPATMAARMIPFPSIATGRSQILAHGDSSLIHALFGARNSIFEIATEEELGTYLCAQAVLSPAIRMVKDAADWLAHKGADPEMAETFLRELVGSSLLAAPCDPLLDALDTPGGYNQRLRQHMTGSGMSDRLRDGFDQLLA</sequence>
<dbReference type="GO" id="GO:0055129">
    <property type="term" value="P:L-proline biosynthetic process"/>
    <property type="evidence" value="ECO:0007669"/>
    <property type="project" value="TreeGrafter"/>
</dbReference>
<dbReference type="InterPro" id="IPR036291">
    <property type="entry name" value="NAD(P)-bd_dom_sf"/>
</dbReference>
<evidence type="ECO:0000313" key="4">
    <source>
        <dbReference type="Proteomes" id="UP000325291"/>
    </source>
</evidence>
<dbReference type="AlphaFoldDB" id="A0A5A9ZKM1"/>
<comment type="similarity">
    <text evidence="1">Belongs to the pyrroline-5-carboxylate reductase family.</text>
</comment>
<dbReference type="SUPFAM" id="SSF51735">
    <property type="entry name" value="NAD(P)-binding Rossmann-fold domains"/>
    <property type="match status" value="1"/>
</dbReference>
<evidence type="ECO:0000259" key="2">
    <source>
        <dbReference type="Pfam" id="PF03807"/>
    </source>
</evidence>
<evidence type="ECO:0000313" key="3">
    <source>
        <dbReference type="EMBL" id="KAA0917515.1"/>
    </source>
</evidence>
<evidence type="ECO:0000256" key="1">
    <source>
        <dbReference type="ARBA" id="ARBA00005525"/>
    </source>
</evidence>
<comment type="caution">
    <text evidence="3">The sequence shown here is derived from an EMBL/GenBank/DDBJ whole genome shotgun (WGS) entry which is preliminary data.</text>
</comment>
<dbReference type="Pfam" id="PF03807">
    <property type="entry name" value="F420_oxidored"/>
    <property type="match status" value="1"/>
</dbReference>
<accession>A0A5A9ZKM1</accession>
<proteinExistence type="inferred from homology"/>
<dbReference type="PANTHER" id="PTHR11645:SF13">
    <property type="entry name" value="PYRROLINE-5-CARBOXYLATE REDUCTASE CATALYTIC N-TERMINAL DOMAIN-CONTAINING PROTEIN"/>
    <property type="match status" value="1"/>
</dbReference>
<dbReference type="PANTHER" id="PTHR11645">
    <property type="entry name" value="PYRROLINE-5-CARBOXYLATE REDUCTASE"/>
    <property type="match status" value="1"/>
</dbReference>
<dbReference type="InterPro" id="IPR028939">
    <property type="entry name" value="P5C_Rdtase_cat_N"/>
</dbReference>
<dbReference type="GO" id="GO:0004735">
    <property type="term" value="F:pyrroline-5-carboxylate reductase activity"/>
    <property type="evidence" value="ECO:0007669"/>
    <property type="project" value="TreeGrafter"/>
</dbReference>
<feature type="domain" description="Pyrroline-5-carboxylate reductase catalytic N-terminal" evidence="2">
    <location>
        <begin position="2"/>
        <end position="91"/>
    </location>
</feature>
<dbReference type="Proteomes" id="UP000325291">
    <property type="component" value="Unassembled WGS sequence"/>
</dbReference>